<dbReference type="AlphaFoldDB" id="A0A834XDA1"/>
<feature type="region of interest" description="Disordered" evidence="1">
    <location>
        <begin position="1"/>
        <end position="20"/>
    </location>
</feature>
<evidence type="ECO:0000256" key="1">
    <source>
        <dbReference type="SAM" id="MobiDB-lite"/>
    </source>
</evidence>
<name>A0A834XDA1_9FABA</name>
<gene>
    <name evidence="2" type="ORF">G2W53_004480</name>
</gene>
<evidence type="ECO:0000313" key="2">
    <source>
        <dbReference type="EMBL" id="KAF7842182.1"/>
    </source>
</evidence>
<accession>A0A834XDA1</accession>
<dbReference type="EMBL" id="JAAIUW010000002">
    <property type="protein sequence ID" value="KAF7842182.1"/>
    <property type="molecule type" value="Genomic_DNA"/>
</dbReference>
<organism evidence="2 3">
    <name type="scientific">Senna tora</name>
    <dbReference type="NCBI Taxonomy" id="362788"/>
    <lineage>
        <taxon>Eukaryota</taxon>
        <taxon>Viridiplantae</taxon>
        <taxon>Streptophyta</taxon>
        <taxon>Embryophyta</taxon>
        <taxon>Tracheophyta</taxon>
        <taxon>Spermatophyta</taxon>
        <taxon>Magnoliopsida</taxon>
        <taxon>eudicotyledons</taxon>
        <taxon>Gunneridae</taxon>
        <taxon>Pentapetalae</taxon>
        <taxon>rosids</taxon>
        <taxon>fabids</taxon>
        <taxon>Fabales</taxon>
        <taxon>Fabaceae</taxon>
        <taxon>Caesalpinioideae</taxon>
        <taxon>Cassia clade</taxon>
        <taxon>Senna</taxon>
    </lineage>
</organism>
<protein>
    <submittedName>
        <fullName evidence="2">Uncharacterized protein</fullName>
    </submittedName>
</protein>
<comment type="caution">
    <text evidence="2">The sequence shown here is derived from an EMBL/GenBank/DDBJ whole genome shotgun (WGS) entry which is preliminary data.</text>
</comment>
<sequence length="47" mass="4669">MAVGLALSSSAEHLNPPAASASTPQAFALLQLTLSALSTSSSTPRKS</sequence>
<dbReference type="Proteomes" id="UP000634136">
    <property type="component" value="Unassembled WGS sequence"/>
</dbReference>
<keyword evidence="3" id="KW-1185">Reference proteome</keyword>
<reference evidence="2" key="1">
    <citation type="submission" date="2020-09" db="EMBL/GenBank/DDBJ databases">
        <title>Genome-Enabled Discovery of Anthraquinone Biosynthesis in Senna tora.</title>
        <authorList>
            <person name="Kang S.-H."/>
            <person name="Pandey R.P."/>
            <person name="Lee C.-M."/>
            <person name="Sim J.-S."/>
            <person name="Jeong J.-T."/>
            <person name="Choi B.-S."/>
            <person name="Jung M."/>
            <person name="Ginzburg D."/>
            <person name="Zhao K."/>
            <person name="Won S.Y."/>
            <person name="Oh T.-J."/>
            <person name="Yu Y."/>
            <person name="Kim N.-H."/>
            <person name="Lee O.R."/>
            <person name="Lee T.-H."/>
            <person name="Bashyal P."/>
            <person name="Kim T.-S."/>
            <person name="Lee W.-H."/>
            <person name="Kawkins C."/>
            <person name="Kim C.-K."/>
            <person name="Kim J.S."/>
            <person name="Ahn B.O."/>
            <person name="Rhee S.Y."/>
            <person name="Sohng J.K."/>
        </authorList>
    </citation>
    <scope>NUCLEOTIDE SEQUENCE</scope>
    <source>
        <tissue evidence="2">Leaf</tissue>
    </source>
</reference>
<proteinExistence type="predicted"/>
<evidence type="ECO:0000313" key="3">
    <source>
        <dbReference type="Proteomes" id="UP000634136"/>
    </source>
</evidence>